<evidence type="ECO:0000259" key="1">
    <source>
        <dbReference type="Pfam" id="PF25087"/>
    </source>
</evidence>
<evidence type="ECO:0000313" key="3">
    <source>
        <dbReference type="Proteomes" id="UP001589887"/>
    </source>
</evidence>
<keyword evidence="3" id="KW-1185">Reference proteome</keyword>
<dbReference type="RefSeq" id="WP_394318308.1">
    <property type="nucleotide sequence ID" value="NZ_JBHMQV010000009.1"/>
</dbReference>
<dbReference type="EMBL" id="JBHMQV010000009">
    <property type="protein sequence ID" value="MFC0844213.1"/>
    <property type="molecule type" value="Genomic_DNA"/>
</dbReference>
<dbReference type="Gene3D" id="2.160.10.10">
    <property type="entry name" value="Hexapeptide repeat proteins"/>
    <property type="match status" value="1"/>
</dbReference>
<keyword evidence="2" id="KW-0808">Transferase</keyword>
<organism evidence="2 3">
    <name type="scientific">Streptomyces noboritoensis</name>
    <dbReference type="NCBI Taxonomy" id="67337"/>
    <lineage>
        <taxon>Bacteria</taxon>
        <taxon>Bacillati</taxon>
        <taxon>Actinomycetota</taxon>
        <taxon>Actinomycetes</taxon>
        <taxon>Kitasatosporales</taxon>
        <taxon>Streptomycetaceae</taxon>
        <taxon>Streptomyces</taxon>
    </lineage>
</organism>
<gene>
    <name evidence="2" type="ORF">ACFH04_10895</name>
</gene>
<reference evidence="2 3" key="1">
    <citation type="submission" date="2024-09" db="EMBL/GenBank/DDBJ databases">
        <authorList>
            <person name="Sun Q."/>
            <person name="Mori K."/>
        </authorList>
    </citation>
    <scope>NUCLEOTIDE SEQUENCE [LARGE SCALE GENOMIC DNA]</scope>
    <source>
        <strain evidence="2 3">JCM 4557</strain>
    </source>
</reference>
<proteinExistence type="predicted"/>
<dbReference type="InterPro" id="IPR050486">
    <property type="entry name" value="Mannose-1P_guanyltransferase"/>
</dbReference>
<dbReference type="Proteomes" id="UP001589887">
    <property type="component" value="Unassembled WGS sequence"/>
</dbReference>
<accession>A0ABV6TEJ7</accession>
<sequence>MSSVHLTDYARGSSKGALADTPYGDLAAYDLADFLARWPDLHTAALAHLGDQRIHPTAYIHPTAIIGGDVIVGPHVQVHEFTTVRKGAVLAEGALIGFNCEVTRAFVGEGSVLGHRIGINHTIIGAGVHLSASVTVAAINMCENMRRPDREVIMRADWGLYRCRTAQFGALIGDGTQTGNTISLGPGVAVGRNCRIDSGVTLAARIVPACSVISSPHTVDTRVRRRRKVRPPL</sequence>
<evidence type="ECO:0000313" key="2">
    <source>
        <dbReference type="EMBL" id="MFC0844213.1"/>
    </source>
</evidence>
<dbReference type="GO" id="GO:0016740">
    <property type="term" value="F:transferase activity"/>
    <property type="evidence" value="ECO:0007669"/>
    <property type="project" value="UniProtKB-KW"/>
</dbReference>
<dbReference type="SUPFAM" id="SSF51161">
    <property type="entry name" value="Trimeric LpxA-like enzymes"/>
    <property type="match status" value="1"/>
</dbReference>
<dbReference type="InterPro" id="IPR011004">
    <property type="entry name" value="Trimer_LpxA-like_sf"/>
</dbReference>
<comment type="caution">
    <text evidence="2">The sequence shown here is derived from an EMBL/GenBank/DDBJ whole genome shotgun (WGS) entry which is preliminary data.</text>
</comment>
<dbReference type="PANTHER" id="PTHR22572">
    <property type="entry name" value="SUGAR-1-PHOSPHATE GUANYL TRANSFERASE"/>
    <property type="match status" value="1"/>
</dbReference>
<dbReference type="InterPro" id="IPR056729">
    <property type="entry name" value="GMPPB_C"/>
</dbReference>
<dbReference type="Pfam" id="PF25087">
    <property type="entry name" value="GMPPB_C"/>
    <property type="match status" value="1"/>
</dbReference>
<protein>
    <submittedName>
        <fullName evidence="2">Transferase</fullName>
    </submittedName>
</protein>
<name>A0ABV6TEJ7_9ACTN</name>
<feature type="domain" description="Mannose-1-phosphate guanyltransferase C-terminal" evidence="1">
    <location>
        <begin position="51"/>
        <end position="140"/>
    </location>
</feature>